<dbReference type="OrthoDB" id="5204833at2759"/>
<reference evidence="2 3" key="1">
    <citation type="journal article" date="2019" name="Front. Genet.">
        <title>Whole-Genome Sequencing of the Opportunistic Yeast Pathogen Candida inconspicua Uncovers Its Hybrid Origin.</title>
        <authorList>
            <person name="Mixao V."/>
            <person name="Hansen A.P."/>
            <person name="Saus E."/>
            <person name="Boekhout T."/>
            <person name="Lass-Florl C."/>
            <person name="Gabaldon T."/>
        </authorList>
    </citation>
    <scope>NUCLEOTIDE SEQUENCE [LARGE SCALE GENOMIC DNA]</scope>
    <source>
        <strain evidence="2 3">CBS 180</strain>
    </source>
</reference>
<comment type="caution">
    <text evidence="2">The sequence shown here is derived from an EMBL/GenBank/DDBJ whole genome shotgun (WGS) entry which is preliminary data.</text>
</comment>
<dbReference type="EMBL" id="SELW01000014">
    <property type="protein sequence ID" value="TID31321.1"/>
    <property type="molecule type" value="Genomic_DNA"/>
</dbReference>
<dbReference type="AlphaFoldDB" id="A0A4T0X715"/>
<feature type="compositionally biased region" description="Basic and acidic residues" evidence="1">
    <location>
        <begin position="268"/>
        <end position="282"/>
    </location>
</feature>
<protein>
    <submittedName>
        <fullName evidence="2">Uncharacterized protein</fullName>
    </submittedName>
</protein>
<feature type="region of interest" description="Disordered" evidence="1">
    <location>
        <begin position="27"/>
        <end position="66"/>
    </location>
</feature>
<evidence type="ECO:0000256" key="1">
    <source>
        <dbReference type="SAM" id="MobiDB-lite"/>
    </source>
</evidence>
<feature type="compositionally biased region" description="Low complexity" evidence="1">
    <location>
        <begin position="295"/>
        <end position="315"/>
    </location>
</feature>
<accession>A0A4T0X715</accession>
<name>A0A4T0X715_9ASCO</name>
<sequence length="457" mass="52539">MMQTNSSPWRSLTSTLCQVINKTPEKKSKTELNSVSGSPLPNTFKFTPTKGKKIYPTLNPPNEQRTSRRLTLNSSPFHNQDINESYLNKDNLSFVNAMDTLQTKMFSSNISNKVLNEFSSRYEKVRDEKINNVVELNNTTTNEELNRRRSDRFSANHRNRFNRMESIAFHYAAMRKERKDSVQRKLVSDNDISNYDHDNDIIGEDENENIHLMTPGDKRLNLNAVESATKRMKLDEELNFKEITKLDSSPIKNSNQRENLKKLYQGRLRQERELSNPIEPERYTVPSYLQPTKASIQRSTSSRSISPSKSTTSLKLKNHTIPNLQPQQQQQELPKSKLSRSPSISPTRSLSKLSPSRACSNLNKILTSSPVKTEFESEPEIEQILEEPRTRIPRSKTINTMRDGNQRVNEIPSLLPRSNTSGSLRNNTITSSSSIPRLAHLTNVESKVESKLKKWRY</sequence>
<proteinExistence type="predicted"/>
<dbReference type="Proteomes" id="UP000307173">
    <property type="component" value="Unassembled WGS sequence"/>
</dbReference>
<evidence type="ECO:0000313" key="2">
    <source>
        <dbReference type="EMBL" id="TID31321.1"/>
    </source>
</evidence>
<evidence type="ECO:0000313" key="3">
    <source>
        <dbReference type="Proteomes" id="UP000307173"/>
    </source>
</evidence>
<feature type="compositionally biased region" description="Polar residues" evidence="1">
    <location>
        <begin position="31"/>
        <end position="46"/>
    </location>
</feature>
<keyword evidence="3" id="KW-1185">Reference proteome</keyword>
<feature type="compositionally biased region" description="Polar residues" evidence="1">
    <location>
        <begin position="339"/>
        <end position="356"/>
    </location>
</feature>
<organism evidence="2 3">
    <name type="scientific">Pichia inconspicua</name>
    <dbReference type="NCBI Taxonomy" id="52247"/>
    <lineage>
        <taxon>Eukaryota</taxon>
        <taxon>Fungi</taxon>
        <taxon>Dikarya</taxon>
        <taxon>Ascomycota</taxon>
        <taxon>Saccharomycotina</taxon>
        <taxon>Pichiomycetes</taxon>
        <taxon>Pichiales</taxon>
        <taxon>Pichiaceae</taxon>
        <taxon>Pichia</taxon>
    </lineage>
</organism>
<gene>
    <name evidence="2" type="ORF">CANINC_000087</name>
</gene>
<feature type="region of interest" description="Disordered" evidence="1">
    <location>
        <begin position="264"/>
        <end position="356"/>
    </location>
</feature>
<dbReference type="STRING" id="52247.A0A4T0X715"/>